<dbReference type="SUPFAM" id="SSF52540">
    <property type="entry name" value="P-loop containing nucleoside triphosphate hydrolases"/>
    <property type="match status" value="1"/>
</dbReference>
<dbReference type="InterPro" id="IPR027417">
    <property type="entry name" value="P-loop_NTPase"/>
</dbReference>
<reference evidence="2 3" key="1">
    <citation type="submission" date="2016-09" db="EMBL/GenBank/DDBJ databases">
        <title>The draft genome of Dichanthelium oligosanthes: A C3 panicoid grass species.</title>
        <authorList>
            <person name="Studer A.J."/>
            <person name="Schnable J.C."/>
            <person name="Brutnell T.P."/>
        </authorList>
    </citation>
    <scope>NUCLEOTIDE SEQUENCE [LARGE SCALE GENOMIC DNA]</scope>
    <source>
        <strain evidence="3">cv. Kellogg 1175</strain>
        <tissue evidence="2">Leaf</tissue>
    </source>
</reference>
<dbReference type="InterPro" id="IPR002182">
    <property type="entry name" value="NB-ARC"/>
</dbReference>
<evidence type="ECO:0000313" key="3">
    <source>
        <dbReference type="Proteomes" id="UP000095767"/>
    </source>
</evidence>
<feature type="domain" description="NB-ARC" evidence="1">
    <location>
        <begin position="54"/>
        <end position="153"/>
    </location>
</feature>
<dbReference type="EMBL" id="LWDX02036251">
    <property type="protein sequence ID" value="OEL25793.1"/>
    <property type="molecule type" value="Genomic_DNA"/>
</dbReference>
<accession>A0A1E5VKX9</accession>
<dbReference type="GO" id="GO:0043531">
    <property type="term" value="F:ADP binding"/>
    <property type="evidence" value="ECO:0007669"/>
    <property type="project" value="InterPro"/>
</dbReference>
<proteinExistence type="predicted"/>
<dbReference type="Pfam" id="PF00931">
    <property type="entry name" value="NB-ARC"/>
    <property type="match status" value="1"/>
</dbReference>
<keyword evidence="3" id="KW-1185">Reference proteome</keyword>
<dbReference type="PANTHER" id="PTHR23155">
    <property type="entry name" value="DISEASE RESISTANCE PROTEIN RP"/>
    <property type="match status" value="1"/>
</dbReference>
<gene>
    <name evidence="2" type="ORF">BAE44_0013188</name>
</gene>
<name>A0A1E5VKX9_9POAL</name>
<sequence>MPSGNSPGKWSSDTCSVGDARVVALIGHGGMGKTELARWAFNYEEKSASGSDAAAEMNITSLQRELTKIIVMKPDMRYLLVLDDVCIDESAASELSRRKTWEVVLAPFKQHGGRGSRILMTTRAEICSTTLDAGVRIVLNGINTDAMTLLLKKTALGDAHANVPMKLQEVIRKNVGKLHGSPLAAEKVGCILKGSHDSEHC</sequence>
<dbReference type="PANTHER" id="PTHR23155:SF1170">
    <property type="entry name" value="DISEASE RESISTANCE RPP13-LIKE PROTEIN 1-RELATED"/>
    <property type="match status" value="1"/>
</dbReference>
<dbReference type="InterPro" id="IPR044974">
    <property type="entry name" value="Disease_R_plants"/>
</dbReference>
<comment type="caution">
    <text evidence="2">The sequence shown here is derived from an EMBL/GenBank/DDBJ whole genome shotgun (WGS) entry which is preliminary data.</text>
</comment>
<evidence type="ECO:0000313" key="2">
    <source>
        <dbReference type="EMBL" id="OEL25793.1"/>
    </source>
</evidence>
<organism evidence="2 3">
    <name type="scientific">Dichanthelium oligosanthes</name>
    <dbReference type="NCBI Taxonomy" id="888268"/>
    <lineage>
        <taxon>Eukaryota</taxon>
        <taxon>Viridiplantae</taxon>
        <taxon>Streptophyta</taxon>
        <taxon>Embryophyta</taxon>
        <taxon>Tracheophyta</taxon>
        <taxon>Spermatophyta</taxon>
        <taxon>Magnoliopsida</taxon>
        <taxon>Liliopsida</taxon>
        <taxon>Poales</taxon>
        <taxon>Poaceae</taxon>
        <taxon>PACMAD clade</taxon>
        <taxon>Panicoideae</taxon>
        <taxon>Panicodae</taxon>
        <taxon>Paniceae</taxon>
        <taxon>Dichantheliinae</taxon>
        <taxon>Dichanthelium</taxon>
    </lineage>
</organism>
<dbReference type="STRING" id="888268.A0A1E5VKX9"/>
<dbReference type="Gene3D" id="3.40.50.300">
    <property type="entry name" value="P-loop containing nucleotide triphosphate hydrolases"/>
    <property type="match status" value="1"/>
</dbReference>
<evidence type="ECO:0000259" key="1">
    <source>
        <dbReference type="Pfam" id="PF00931"/>
    </source>
</evidence>
<dbReference type="GO" id="GO:0098542">
    <property type="term" value="P:defense response to other organism"/>
    <property type="evidence" value="ECO:0007669"/>
    <property type="project" value="TreeGrafter"/>
</dbReference>
<dbReference type="OrthoDB" id="648105at2759"/>
<dbReference type="AlphaFoldDB" id="A0A1E5VKX9"/>
<protein>
    <recommendedName>
        <fullName evidence="1">NB-ARC domain-containing protein</fullName>
    </recommendedName>
</protein>
<dbReference type="Proteomes" id="UP000095767">
    <property type="component" value="Unassembled WGS sequence"/>
</dbReference>